<dbReference type="EC" id="2.1.1.113" evidence="2"/>
<comment type="similarity">
    <text evidence="1">Belongs to the N(4)/N(6)-methyltransferase family. N(4) subfamily.</text>
</comment>
<evidence type="ECO:0000313" key="8">
    <source>
        <dbReference type="EMBL" id="WYF46310.1"/>
    </source>
</evidence>
<evidence type="ECO:0000256" key="2">
    <source>
        <dbReference type="ARBA" id="ARBA00012185"/>
    </source>
</evidence>
<proteinExistence type="inferred from homology"/>
<name>A0AAU6Q6N3_9DEIO</name>
<accession>A0AAU6Q6N3</accession>
<evidence type="ECO:0000256" key="3">
    <source>
        <dbReference type="ARBA" id="ARBA00022603"/>
    </source>
</evidence>
<evidence type="ECO:0000256" key="7">
    <source>
        <dbReference type="ARBA" id="ARBA00049120"/>
    </source>
</evidence>
<evidence type="ECO:0000256" key="5">
    <source>
        <dbReference type="ARBA" id="ARBA00022691"/>
    </source>
</evidence>
<gene>
    <name evidence="8" type="ORF">WDJ50_14670</name>
</gene>
<dbReference type="GO" id="GO:0032259">
    <property type="term" value="P:methylation"/>
    <property type="evidence" value="ECO:0007669"/>
    <property type="project" value="UniProtKB-KW"/>
</dbReference>
<evidence type="ECO:0000256" key="4">
    <source>
        <dbReference type="ARBA" id="ARBA00022679"/>
    </source>
</evidence>
<keyword evidence="6" id="KW-0680">Restriction system</keyword>
<dbReference type="PROSITE" id="PS00093">
    <property type="entry name" value="N4_MTASE"/>
    <property type="match status" value="1"/>
</dbReference>
<dbReference type="RefSeq" id="WP_339097780.1">
    <property type="nucleotide sequence ID" value="NZ_CP149783.1"/>
</dbReference>
<dbReference type="GO" id="GO:0003677">
    <property type="term" value="F:DNA binding"/>
    <property type="evidence" value="ECO:0007669"/>
    <property type="project" value="InterPro"/>
</dbReference>
<dbReference type="InterPro" id="IPR017985">
    <property type="entry name" value="MeTrfase_CN4_CS"/>
</dbReference>
<dbReference type="REBASE" id="816243">
    <property type="entry name" value="M.DspVB142ORF14670P"/>
</dbReference>
<dbReference type="GO" id="GO:0015667">
    <property type="term" value="F:site-specific DNA-methyltransferase (cytosine-N4-specific) activity"/>
    <property type="evidence" value="ECO:0007669"/>
    <property type="project" value="UniProtKB-EC"/>
</dbReference>
<evidence type="ECO:0000256" key="1">
    <source>
        <dbReference type="ARBA" id="ARBA00010203"/>
    </source>
</evidence>
<sequence length="434" mass="48563">MTQPFLFDLPTPRPTYRDTAFASNKTLAMHRWVNWIAGFSSEFVQHALELHLPNPSPEQVVLDPFGGVGTTPITAFLRGHSVVSYDINPFPLLVQRAKLRAIQDVTPTEFAQQIEAFTAHMAAGGVPKSKVPQGFTSRTPFYSEKVLVKVLCVWDFINGVTDEDLRDLFRVAFGATMVSYSNYSYEPSLGSRAAAGKPDIEDADVAQVMRDKLLEMHADLLGVQGIKLGGQTAQVYQGSFMRSELPDSSVDLMVTSPPYLNNYHYLRNTRPHLYWLGYATSPKDLRYLELDNYGKYWQTVRDAKYQTSLIFDSPWLQDLVNQLAGVQSDRGVYSGQGWANYATEYFNDTYRFLQKTQSVLRPGAKALIVVGNSIVKGTNLPIDEVFTHIAQHLGFSSHDIHMVRDSRIGSSIVGTGLRSEGKGRLYEAVVELTK</sequence>
<dbReference type="AlphaFoldDB" id="A0AAU6Q6N3"/>
<evidence type="ECO:0000256" key="6">
    <source>
        <dbReference type="ARBA" id="ARBA00022747"/>
    </source>
</evidence>
<dbReference type="Gene3D" id="3.40.50.150">
    <property type="entry name" value="Vaccinia Virus protein VP39"/>
    <property type="match status" value="2"/>
</dbReference>
<protein>
    <recommendedName>
        <fullName evidence="2">site-specific DNA-methyltransferase (cytosine-N(4)-specific)</fullName>
        <ecNumber evidence="2">2.1.1.113</ecNumber>
    </recommendedName>
</protein>
<dbReference type="GO" id="GO:0009307">
    <property type="term" value="P:DNA restriction-modification system"/>
    <property type="evidence" value="ECO:0007669"/>
    <property type="project" value="UniProtKB-KW"/>
</dbReference>
<keyword evidence="5" id="KW-0949">S-adenosyl-L-methionine</keyword>
<comment type="catalytic activity">
    <reaction evidence="7">
        <text>a 2'-deoxycytidine in DNA + S-adenosyl-L-methionine = an N(4)-methyl-2'-deoxycytidine in DNA + S-adenosyl-L-homocysteine + H(+)</text>
        <dbReference type="Rhea" id="RHEA:16857"/>
        <dbReference type="Rhea" id="RHEA-COMP:11369"/>
        <dbReference type="Rhea" id="RHEA-COMP:13674"/>
        <dbReference type="ChEBI" id="CHEBI:15378"/>
        <dbReference type="ChEBI" id="CHEBI:57856"/>
        <dbReference type="ChEBI" id="CHEBI:59789"/>
        <dbReference type="ChEBI" id="CHEBI:85452"/>
        <dbReference type="ChEBI" id="CHEBI:137933"/>
        <dbReference type="EC" id="2.1.1.113"/>
    </reaction>
</comment>
<dbReference type="EMBL" id="CP149783">
    <property type="protein sequence ID" value="WYF46310.1"/>
    <property type="molecule type" value="Genomic_DNA"/>
</dbReference>
<keyword evidence="4" id="KW-0808">Transferase</keyword>
<organism evidence="8">
    <name type="scientific">Deinococcus sp. VB142</name>
    <dbReference type="NCBI Taxonomy" id="3112952"/>
    <lineage>
        <taxon>Bacteria</taxon>
        <taxon>Thermotogati</taxon>
        <taxon>Deinococcota</taxon>
        <taxon>Deinococci</taxon>
        <taxon>Deinococcales</taxon>
        <taxon>Deinococcaceae</taxon>
        <taxon>Deinococcus</taxon>
    </lineage>
</organism>
<dbReference type="SUPFAM" id="SSF53335">
    <property type="entry name" value="S-adenosyl-L-methionine-dependent methyltransferases"/>
    <property type="match status" value="2"/>
</dbReference>
<reference evidence="8" key="1">
    <citation type="submission" date="2024-03" db="EMBL/GenBank/DDBJ databases">
        <title>Deinococcus weizhi sp. nov., isolated from human skin.</title>
        <authorList>
            <person name="Wei Z."/>
            <person name="Tian F."/>
            <person name="Yang C."/>
            <person name="Xin L.T."/>
            <person name="Wen Z.J."/>
            <person name="Lan K.C."/>
            <person name="Yu L."/>
            <person name="Zhe W."/>
            <person name="Dan F.D."/>
            <person name="Jun W."/>
            <person name="Rui Z."/>
            <person name="Yong X.J."/>
            <person name="Ting Y."/>
            <person name="Wei X."/>
            <person name="Xu Z.G."/>
            <person name="Xin Z."/>
            <person name="Dong F.G."/>
            <person name="Ni X.M."/>
            <person name="Zheng M.G."/>
            <person name="Chun Y."/>
            <person name="Qian W.X."/>
        </authorList>
    </citation>
    <scope>NUCLEOTIDE SEQUENCE</scope>
    <source>
        <strain evidence="8">VB142</strain>
    </source>
</reference>
<keyword evidence="3" id="KW-0489">Methyltransferase</keyword>
<dbReference type="InterPro" id="IPR029063">
    <property type="entry name" value="SAM-dependent_MTases_sf"/>
</dbReference>